<evidence type="ECO:0000313" key="3">
    <source>
        <dbReference type="Proteomes" id="UP000249873"/>
    </source>
</evidence>
<name>A0A2Z4GIX0_9BACT</name>
<dbReference type="Pfam" id="PF13280">
    <property type="entry name" value="WYL"/>
    <property type="match status" value="1"/>
</dbReference>
<evidence type="ECO:0000259" key="1">
    <source>
        <dbReference type="SMART" id="SM00507"/>
    </source>
</evidence>
<dbReference type="SMART" id="SM00507">
    <property type="entry name" value="HNHc"/>
    <property type="match status" value="1"/>
</dbReference>
<dbReference type="GO" id="GO:0003676">
    <property type="term" value="F:nucleic acid binding"/>
    <property type="evidence" value="ECO:0007669"/>
    <property type="project" value="InterPro"/>
</dbReference>
<dbReference type="InterPro" id="IPR002711">
    <property type="entry name" value="HNH"/>
</dbReference>
<dbReference type="InterPro" id="IPR003615">
    <property type="entry name" value="HNH_nuc"/>
</dbReference>
<dbReference type="EMBL" id="CP029480">
    <property type="protein sequence ID" value="AWW00974.1"/>
    <property type="molecule type" value="Genomic_DNA"/>
</dbReference>
<organism evidence="2 3">
    <name type="scientific">Arcticibacterium luteifluviistationis</name>
    <dbReference type="NCBI Taxonomy" id="1784714"/>
    <lineage>
        <taxon>Bacteria</taxon>
        <taxon>Pseudomonadati</taxon>
        <taxon>Bacteroidota</taxon>
        <taxon>Cytophagia</taxon>
        <taxon>Cytophagales</taxon>
        <taxon>Leadbetterellaceae</taxon>
        <taxon>Arcticibacterium</taxon>
    </lineage>
</organism>
<dbReference type="Pfam" id="PF01844">
    <property type="entry name" value="HNH"/>
    <property type="match status" value="1"/>
</dbReference>
<feature type="domain" description="HNH nuclease" evidence="1">
    <location>
        <begin position="99"/>
        <end position="156"/>
    </location>
</feature>
<evidence type="ECO:0000313" key="2">
    <source>
        <dbReference type="EMBL" id="AWW00974.1"/>
    </source>
</evidence>
<dbReference type="Proteomes" id="UP000249873">
    <property type="component" value="Chromosome"/>
</dbReference>
<gene>
    <name evidence="2" type="ORF">DJ013_18920</name>
</gene>
<dbReference type="Gene3D" id="1.10.30.50">
    <property type="match status" value="1"/>
</dbReference>
<accession>A0A2Z4GIX0</accession>
<keyword evidence="3" id="KW-1185">Reference proteome</keyword>
<protein>
    <recommendedName>
        <fullName evidence="1">HNH nuclease domain-containing protein</fullName>
    </recommendedName>
</protein>
<sequence length="257" mass="29943">MLEIQKIKEEIHTQQILSNQEIKSLNQSLEKHRNNLSIFDKFERWLNNSIVDQYEININQRIQEIRSGQELLLNQQNLNARQLKNKIAQVYDYWPVYPPDWAERRKKLGNSCSECGFSNNSGKRKKRLDVHHIIPLGKGGNNKIINLEKICEDCHQKKHGHSIGNFDSKKILKPSSSRVEKKIELINSAINSKTKLIIQYKDYNKKVTERTITPIGLVHESIYGPSKSILIDAFCHLRGSKRLFNLSKIQKITPFPY</sequence>
<dbReference type="PROSITE" id="PS52050">
    <property type="entry name" value="WYL"/>
    <property type="match status" value="1"/>
</dbReference>
<dbReference type="GO" id="GO:0008270">
    <property type="term" value="F:zinc ion binding"/>
    <property type="evidence" value="ECO:0007669"/>
    <property type="project" value="InterPro"/>
</dbReference>
<dbReference type="CDD" id="cd00085">
    <property type="entry name" value="HNHc"/>
    <property type="match status" value="1"/>
</dbReference>
<dbReference type="OrthoDB" id="67788at2"/>
<dbReference type="GO" id="GO:0004519">
    <property type="term" value="F:endonuclease activity"/>
    <property type="evidence" value="ECO:0007669"/>
    <property type="project" value="InterPro"/>
</dbReference>
<dbReference type="InterPro" id="IPR026881">
    <property type="entry name" value="WYL_dom"/>
</dbReference>
<dbReference type="KEGG" id="als:DJ013_18920"/>
<dbReference type="AlphaFoldDB" id="A0A2Z4GIX0"/>
<proteinExistence type="predicted"/>
<reference evidence="2 3" key="1">
    <citation type="submission" date="2018-05" db="EMBL/GenBank/DDBJ databases">
        <title>Complete genome sequence of Arcticibacterium luteifluviistationis SM1504T, a cytophagaceae bacterium isolated from Arctic surface seawater.</title>
        <authorList>
            <person name="Li Y."/>
            <person name="Qin Q.-L."/>
        </authorList>
    </citation>
    <scope>NUCLEOTIDE SEQUENCE [LARGE SCALE GENOMIC DNA]</scope>
    <source>
        <strain evidence="2 3">SM1504</strain>
    </source>
</reference>